<evidence type="ECO:0000313" key="5">
    <source>
        <dbReference type="EMBL" id="EDM79667.1"/>
    </source>
</evidence>
<name>A6G342_9BACT</name>
<keyword evidence="1" id="KW-0732">Signal</keyword>
<dbReference type="InterPro" id="IPR011936">
    <property type="entry name" value="Myxo_disulph_rpt"/>
</dbReference>
<dbReference type="Pfam" id="PF13948">
    <property type="entry name" value="DUF4215"/>
    <property type="match status" value="2"/>
</dbReference>
<keyword evidence="2" id="KW-0677">Repeat</keyword>
<evidence type="ECO:0000256" key="4">
    <source>
        <dbReference type="SAM" id="MobiDB-lite"/>
    </source>
</evidence>
<evidence type="ECO:0000313" key="6">
    <source>
        <dbReference type="Proteomes" id="UP000005801"/>
    </source>
</evidence>
<dbReference type="AlphaFoldDB" id="A6G342"/>
<keyword evidence="5" id="KW-0449">Lipoprotein</keyword>
<dbReference type="STRING" id="391625.PPSIR1_16435"/>
<protein>
    <submittedName>
        <fullName evidence="5">Putative lipoprotein</fullName>
    </submittedName>
</protein>
<reference evidence="5 6" key="1">
    <citation type="submission" date="2007-06" db="EMBL/GenBank/DDBJ databases">
        <authorList>
            <person name="Shimkets L."/>
            <person name="Ferriera S."/>
            <person name="Johnson J."/>
            <person name="Kravitz S."/>
            <person name="Beeson K."/>
            <person name="Sutton G."/>
            <person name="Rogers Y.-H."/>
            <person name="Friedman R."/>
            <person name="Frazier M."/>
            <person name="Venter J.C."/>
        </authorList>
    </citation>
    <scope>NUCLEOTIDE SEQUENCE [LARGE SCALE GENOMIC DNA]</scope>
    <source>
        <strain evidence="5 6">SIR-1</strain>
    </source>
</reference>
<proteinExistence type="predicted"/>
<keyword evidence="6" id="KW-1185">Reference proteome</keyword>
<evidence type="ECO:0000256" key="3">
    <source>
        <dbReference type="ARBA" id="ARBA00023157"/>
    </source>
</evidence>
<evidence type="ECO:0000256" key="1">
    <source>
        <dbReference type="ARBA" id="ARBA00022729"/>
    </source>
</evidence>
<feature type="region of interest" description="Disordered" evidence="4">
    <location>
        <begin position="32"/>
        <end position="51"/>
    </location>
</feature>
<dbReference type="eggNOG" id="COG4935">
    <property type="taxonomic scope" value="Bacteria"/>
</dbReference>
<evidence type="ECO:0000256" key="2">
    <source>
        <dbReference type="ARBA" id="ARBA00022737"/>
    </source>
</evidence>
<accession>A6G342</accession>
<dbReference type="Proteomes" id="UP000005801">
    <property type="component" value="Unassembled WGS sequence"/>
</dbReference>
<organism evidence="5 6">
    <name type="scientific">Plesiocystis pacifica SIR-1</name>
    <dbReference type="NCBI Taxonomy" id="391625"/>
    <lineage>
        <taxon>Bacteria</taxon>
        <taxon>Pseudomonadati</taxon>
        <taxon>Myxococcota</taxon>
        <taxon>Polyangia</taxon>
        <taxon>Nannocystales</taxon>
        <taxon>Nannocystaceae</taxon>
        <taxon>Plesiocystis</taxon>
    </lineage>
</organism>
<comment type="caution">
    <text evidence="5">The sequence shown here is derived from an EMBL/GenBank/DDBJ whole genome shotgun (WGS) entry which is preliminary data.</text>
</comment>
<dbReference type="EMBL" id="ABCS01000017">
    <property type="protein sequence ID" value="EDM79667.1"/>
    <property type="molecule type" value="Genomic_DNA"/>
</dbReference>
<keyword evidence="3" id="KW-1015">Disulfide bond</keyword>
<feature type="compositionally biased region" description="Acidic residues" evidence="4">
    <location>
        <begin position="33"/>
        <end position="45"/>
    </location>
</feature>
<gene>
    <name evidence="5" type="ORF">PPSIR1_16435</name>
</gene>
<dbReference type="NCBIfam" id="TIGR02232">
    <property type="entry name" value="myxo_disulf_rpt"/>
    <property type="match status" value="5"/>
</dbReference>
<sequence length="451" mass="48167">MLGLTLFVLGSATGCTGGDEETFSAGLEAGNLETEEDEGTDETPADPECGNGVVEDGEQCDFGDGNGETEGCTPECQIAACGDGYVHKQYEDCDDANDNQNDYCLNDCTENVCGDGIVNEGVEACDDGNDNDNDDCTNLCALSTCGDGVIDPGEQCDDGNDNHNDACAVCHFAYCGDGFVFEGEELCDDGNLEDDDACLNTCVEATCGDGIIWYGEETCDDANDNDNDECPGSCQDAVCGDGYVWTDNGEVCDDGNLVSDDGCDSDCLAEFCAIITNTEDEDVTGNDWFDECIMTEGDLVIVKLRNTEGTVIYEAQGTKVGTWTQDDITSLGPSTTEYNENGHSQLIPLDNGDMLFISGKDADAGVYTCNTDLGNGYGIIVYPDNPNWYLNPKIMAMPYKGAYNDMPRAFANWGQDYEVSYAEGANMNSCTEGDGGLVPFLGEFTLRVKPR</sequence>